<dbReference type="SUPFAM" id="SSF53474">
    <property type="entry name" value="alpha/beta-Hydrolases"/>
    <property type="match status" value="1"/>
</dbReference>
<sequence>MLRRSAPEHRFVPSLDGVQLATYELGDPDHPTVLVVHGFASSAIANWHATGWTRDLTRAGFHVIGIDQRGHGASDKPHSAEAYTMELLVGDVEAVLDAYLLTEVRYVGYSLGARVGWQAARELGGRITQAVLGGIPDGDPLKRFRIAAARAHLEHGAEVTDRLTGTYLTMAKALPGNDLAALVALVEGMRGGSQPGPANAPTQPLLFATGSEDSILAASRALAEATPNGSFFEIPGRNHFNAPTSRPFREAAIAFLKA</sequence>
<dbReference type="STRING" id="1424661.SAMN05216281_11463"/>
<evidence type="ECO:0000313" key="2">
    <source>
        <dbReference type="EMBL" id="TFB92314.1"/>
    </source>
</evidence>
<dbReference type="InterPro" id="IPR000073">
    <property type="entry name" value="AB_hydrolase_1"/>
</dbReference>
<dbReference type="Pfam" id="PF00561">
    <property type="entry name" value="Abhydrolase_1"/>
    <property type="match status" value="1"/>
</dbReference>
<feature type="domain" description="AB hydrolase-1" evidence="1">
    <location>
        <begin position="31"/>
        <end position="135"/>
    </location>
</feature>
<keyword evidence="3" id="KW-1185">Reference proteome</keyword>
<dbReference type="InterPro" id="IPR029058">
    <property type="entry name" value="AB_hydrolase_fold"/>
</dbReference>
<dbReference type="Gene3D" id="3.40.50.1820">
    <property type="entry name" value="alpha/beta hydrolase"/>
    <property type="match status" value="1"/>
</dbReference>
<gene>
    <name evidence="2" type="ORF">E3O10_04530</name>
</gene>
<comment type="caution">
    <text evidence="2">The sequence shown here is derived from an EMBL/GenBank/DDBJ whole genome shotgun (WGS) entry which is preliminary data.</text>
</comment>
<proteinExistence type="predicted"/>
<dbReference type="PANTHER" id="PTHR43194:SF2">
    <property type="entry name" value="PEROXISOMAL MEMBRANE PROTEIN LPX1"/>
    <property type="match status" value="1"/>
</dbReference>
<dbReference type="PANTHER" id="PTHR43194">
    <property type="entry name" value="HYDROLASE ALPHA/BETA FOLD FAMILY"/>
    <property type="match status" value="1"/>
</dbReference>
<dbReference type="EMBL" id="SOFF01000016">
    <property type="protein sequence ID" value="TFB92314.1"/>
    <property type="molecule type" value="Genomic_DNA"/>
</dbReference>
<dbReference type="InterPro" id="IPR050228">
    <property type="entry name" value="Carboxylesterase_BioH"/>
</dbReference>
<reference evidence="2 3" key="1">
    <citation type="submission" date="2019-03" db="EMBL/GenBank/DDBJ databases">
        <title>Genomics of glacier-inhabiting Cryobacterium strains.</title>
        <authorList>
            <person name="Liu Q."/>
            <person name="Xin Y.-H."/>
        </authorList>
    </citation>
    <scope>NUCLEOTIDE SEQUENCE [LARGE SCALE GENOMIC DNA]</scope>
    <source>
        <strain evidence="2 3">Hh15</strain>
    </source>
</reference>
<evidence type="ECO:0000259" key="1">
    <source>
        <dbReference type="Pfam" id="PF00561"/>
    </source>
</evidence>
<keyword evidence="2" id="KW-0378">Hydrolase</keyword>
<dbReference type="AlphaFoldDB" id="A0A1H8JFK4"/>
<accession>A0A1H8JFK4</accession>
<dbReference type="OrthoDB" id="9804723at2"/>
<dbReference type="Proteomes" id="UP000297654">
    <property type="component" value="Unassembled WGS sequence"/>
</dbReference>
<name>A0A1H8JFK4_9MICO</name>
<dbReference type="GO" id="GO:0016787">
    <property type="term" value="F:hydrolase activity"/>
    <property type="evidence" value="ECO:0007669"/>
    <property type="project" value="UniProtKB-KW"/>
</dbReference>
<organism evidence="2 3">
    <name type="scientific">Cryobacterium luteum</name>
    <dbReference type="NCBI Taxonomy" id="1424661"/>
    <lineage>
        <taxon>Bacteria</taxon>
        <taxon>Bacillati</taxon>
        <taxon>Actinomycetota</taxon>
        <taxon>Actinomycetes</taxon>
        <taxon>Micrococcales</taxon>
        <taxon>Microbacteriaceae</taxon>
        <taxon>Cryobacterium</taxon>
    </lineage>
</organism>
<evidence type="ECO:0000313" key="3">
    <source>
        <dbReference type="Proteomes" id="UP000297654"/>
    </source>
</evidence>
<protein>
    <submittedName>
        <fullName evidence="2">Alpha/beta fold hydrolase</fullName>
    </submittedName>
</protein>
<dbReference type="RefSeq" id="WP_092111400.1">
    <property type="nucleotide sequence ID" value="NZ_FOCN01000014.1"/>
</dbReference>